<keyword evidence="2" id="KW-0732">Signal</keyword>
<evidence type="ECO:0000313" key="4">
    <source>
        <dbReference type="EMBL" id="CEN36069.1"/>
    </source>
</evidence>
<organism evidence="4 5">
    <name type="scientific">Capnocytophaga cynodegmi</name>
    <dbReference type="NCBI Taxonomy" id="28189"/>
    <lineage>
        <taxon>Bacteria</taxon>
        <taxon>Pseudomonadati</taxon>
        <taxon>Bacteroidota</taxon>
        <taxon>Flavobacteriia</taxon>
        <taxon>Flavobacteriales</taxon>
        <taxon>Flavobacteriaceae</taxon>
        <taxon>Capnocytophaga</taxon>
    </lineage>
</organism>
<dbReference type="InterPro" id="IPR013783">
    <property type="entry name" value="Ig-like_fold"/>
</dbReference>
<evidence type="ECO:0000259" key="3">
    <source>
        <dbReference type="Pfam" id="PF02018"/>
    </source>
</evidence>
<dbReference type="CDD" id="cd00063">
    <property type="entry name" value="FN3"/>
    <property type="match status" value="1"/>
</dbReference>
<dbReference type="GO" id="GO:0016798">
    <property type="term" value="F:hydrolase activity, acting on glycosyl bonds"/>
    <property type="evidence" value="ECO:0007669"/>
    <property type="project" value="InterPro"/>
</dbReference>
<dbReference type="AlphaFoldDB" id="A0A0B7HBW9"/>
<dbReference type="SUPFAM" id="SSF49785">
    <property type="entry name" value="Galactose-binding domain-like"/>
    <property type="match status" value="1"/>
</dbReference>
<dbReference type="InterPro" id="IPR008979">
    <property type="entry name" value="Galactose-bd-like_sf"/>
</dbReference>
<dbReference type="eggNOG" id="ENOG5032QT9">
    <property type="taxonomic scope" value="Bacteria"/>
</dbReference>
<feature type="chain" id="PRO_5002132170" evidence="2">
    <location>
        <begin position="19"/>
        <end position="347"/>
    </location>
</feature>
<dbReference type="EMBL" id="CDOD01000023">
    <property type="protein sequence ID" value="CEN36069.1"/>
    <property type="molecule type" value="Genomic_DNA"/>
</dbReference>
<dbReference type="SUPFAM" id="SSF49265">
    <property type="entry name" value="Fibronectin type III"/>
    <property type="match status" value="1"/>
</dbReference>
<sequence length="347" mass="39898">MKYRIFILFLIVGLVAKAQSNLVPNGGFERGSSSRPDNWYFPNGFAYQRSSDAHSGSYAAKIYANSGTFYLHKEGETNVIDVEANAQYVLSYWYKGDVSDRNMELYVSWYDGDSRIKREALGKVSFTSQWQKREVTLTVPTGINKMGIAFYVSQSNGFISIDDISLVYQGNGEGGNVSVPTGVSTREYQREIEVRWDKEADRQLQWEVFVNDQSVGKTQTNRFLITDLEPQRSYRIKVRALRGSDVSDFSKEINAITNDMRRSQNDMERVPHLRTLNIDGEVSQTIDLYYNDLANKNAKIQYFINSKQVFPTNNQLTFPKKGKQTLKIIIEEAPNMKWELDYYLDVK</sequence>
<feature type="domain" description="CBM-cenC" evidence="3">
    <location>
        <begin position="20"/>
        <end position="152"/>
    </location>
</feature>
<evidence type="ECO:0000313" key="5">
    <source>
        <dbReference type="Proteomes" id="UP000038055"/>
    </source>
</evidence>
<gene>
    <name evidence="4" type="ORF">CCYN2B_30045</name>
</gene>
<evidence type="ECO:0000256" key="1">
    <source>
        <dbReference type="ARBA" id="ARBA00022801"/>
    </source>
</evidence>
<dbReference type="Pfam" id="PF02018">
    <property type="entry name" value="CBM_4_9"/>
    <property type="match status" value="1"/>
</dbReference>
<dbReference type="Gene3D" id="2.60.40.10">
    <property type="entry name" value="Immunoglobulins"/>
    <property type="match status" value="1"/>
</dbReference>
<dbReference type="InterPro" id="IPR003305">
    <property type="entry name" value="CenC_carb-bd"/>
</dbReference>
<dbReference type="Gene3D" id="2.60.120.260">
    <property type="entry name" value="Galactose-binding domain-like"/>
    <property type="match status" value="1"/>
</dbReference>
<keyword evidence="5" id="KW-1185">Reference proteome</keyword>
<dbReference type="InterPro" id="IPR036116">
    <property type="entry name" value="FN3_sf"/>
</dbReference>
<reference evidence="5" key="1">
    <citation type="submission" date="2015-01" db="EMBL/GenBank/DDBJ databases">
        <authorList>
            <person name="MANFREDI Pablo"/>
        </authorList>
    </citation>
    <scope>NUCLEOTIDE SEQUENCE [LARGE SCALE GENOMIC DNA]</scope>
    <source>
        <strain evidence="5">Ccyn2B</strain>
    </source>
</reference>
<feature type="signal peptide" evidence="2">
    <location>
        <begin position="1"/>
        <end position="18"/>
    </location>
</feature>
<protein>
    <submittedName>
        <fullName evidence="4">Exochitinase 1</fullName>
    </submittedName>
</protein>
<proteinExistence type="predicted"/>
<keyword evidence="1" id="KW-0378">Hydrolase</keyword>
<accession>A0A0B7HBW9</accession>
<dbReference type="Proteomes" id="UP000038055">
    <property type="component" value="Unassembled WGS sequence"/>
</dbReference>
<dbReference type="InterPro" id="IPR003961">
    <property type="entry name" value="FN3_dom"/>
</dbReference>
<name>A0A0B7HBW9_9FLAO</name>
<dbReference type="RefSeq" id="WP_041992345.1">
    <property type="nucleotide sequence ID" value="NZ_CDOD01000023.1"/>
</dbReference>
<evidence type="ECO:0000256" key="2">
    <source>
        <dbReference type="SAM" id="SignalP"/>
    </source>
</evidence>